<gene>
    <name evidence="1" type="ORF">LC087_17165</name>
</gene>
<dbReference type="PANTHER" id="PTHR43664">
    <property type="entry name" value="MONOAMINE OXIDASE-RELATED"/>
    <property type="match status" value="1"/>
</dbReference>
<organism evidence="1 2">
    <name type="scientific">Bacillus carboniphilus</name>
    <dbReference type="NCBI Taxonomy" id="86663"/>
    <lineage>
        <taxon>Bacteria</taxon>
        <taxon>Bacillati</taxon>
        <taxon>Bacillota</taxon>
        <taxon>Bacilli</taxon>
        <taxon>Bacillales</taxon>
        <taxon>Bacillaceae</taxon>
        <taxon>Bacillus</taxon>
    </lineage>
</organism>
<evidence type="ECO:0000313" key="2">
    <source>
        <dbReference type="Proteomes" id="UP001197974"/>
    </source>
</evidence>
<dbReference type="Proteomes" id="UP001197974">
    <property type="component" value="Chromosome"/>
</dbReference>
<dbReference type="RefSeq" id="WP_226542889.1">
    <property type="nucleotide sequence ID" value="NZ_CP129013.1"/>
</dbReference>
<protein>
    <submittedName>
        <fullName evidence="1">Enoyl-CoA hydratase</fullName>
    </submittedName>
</protein>
<accession>A0ABY9JSN4</accession>
<dbReference type="EMBL" id="CP129013">
    <property type="protein sequence ID" value="WLR42411.1"/>
    <property type="molecule type" value="Genomic_DNA"/>
</dbReference>
<proteinExistence type="predicted"/>
<dbReference type="InterPro" id="IPR029069">
    <property type="entry name" value="HotDog_dom_sf"/>
</dbReference>
<dbReference type="InterPro" id="IPR052342">
    <property type="entry name" value="MCH/BMMD"/>
</dbReference>
<reference evidence="1 2" key="1">
    <citation type="submission" date="2023-06" db="EMBL/GenBank/DDBJ databases">
        <title>Five Gram-positive bacteria isolated from mangrove sediments in Shenzhen, Guangdong, China.</title>
        <authorList>
            <person name="Yu S."/>
            <person name="Zheng W."/>
            <person name="Huang Y."/>
        </authorList>
    </citation>
    <scope>NUCLEOTIDE SEQUENCE [LARGE SCALE GENOMIC DNA]</scope>
    <source>
        <strain evidence="1 2">SaN35-3</strain>
    </source>
</reference>
<dbReference type="Gene3D" id="3.10.129.10">
    <property type="entry name" value="Hotdog Thioesterase"/>
    <property type="match status" value="1"/>
</dbReference>
<dbReference type="PANTHER" id="PTHR43664:SF1">
    <property type="entry name" value="BETA-METHYLMALYL-COA DEHYDRATASE"/>
    <property type="match status" value="1"/>
</dbReference>
<keyword evidence="2" id="KW-1185">Reference proteome</keyword>
<name>A0ABY9JSN4_9BACI</name>
<dbReference type="SUPFAM" id="SSF54637">
    <property type="entry name" value="Thioesterase/thiol ester dehydrase-isomerase"/>
    <property type="match status" value="1"/>
</dbReference>
<evidence type="ECO:0000313" key="1">
    <source>
        <dbReference type="EMBL" id="WLR42411.1"/>
    </source>
</evidence>
<sequence length="125" mass="14119">MKVNEGDQFVWGKRFTEEDILQFAELTGDKGRHHMECDESGKLMVHGLLTASIGTKIAGDLNYIGSMLYTEYFRPVFSGDTIECELNIIKVEELEGIQKVSLESVYKNQKGKIVMQAKSEGIIRN</sequence>